<gene>
    <name evidence="2" type="ORF">LCGC14_1019090</name>
</gene>
<dbReference type="EMBL" id="LAZR01004058">
    <property type="protein sequence ID" value="KKN12186.1"/>
    <property type="molecule type" value="Genomic_DNA"/>
</dbReference>
<dbReference type="AlphaFoldDB" id="A0A0F9QG64"/>
<evidence type="ECO:0000256" key="1">
    <source>
        <dbReference type="SAM" id="Phobius"/>
    </source>
</evidence>
<organism evidence="2">
    <name type="scientific">marine sediment metagenome</name>
    <dbReference type="NCBI Taxonomy" id="412755"/>
    <lineage>
        <taxon>unclassified sequences</taxon>
        <taxon>metagenomes</taxon>
        <taxon>ecological metagenomes</taxon>
    </lineage>
</organism>
<proteinExistence type="predicted"/>
<name>A0A0F9QG64_9ZZZZ</name>
<feature type="transmembrane region" description="Helical" evidence="1">
    <location>
        <begin position="23"/>
        <end position="56"/>
    </location>
</feature>
<reference evidence="2" key="1">
    <citation type="journal article" date="2015" name="Nature">
        <title>Complex archaea that bridge the gap between prokaryotes and eukaryotes.</title>
        <authorList>
            <person name="Spang A."/>
            <person name="Saw J.H."/>
            <person name="Jorgensen S.L."/>
            <person name="Zaremba-Niedzwiedzka K."/>
            <person name="Martijn J."/>
            <person name="Lind A.E."/>
            <person name="van Eijk R."/>
            <person name="Schleper C."/>
            <person name="Guy L."/>
            <person name="Ettema T.J."/>
        </authorList>
    </citation>
    <scope>NUCLEOTIDE SEQUENCE</scope>
</reference>
<protein>
    <submittedName>
        <fullName evidence="2">Uncharacterized protein</fullName>
    </submittedName>
</protein>
<accession>A0A0F9QG64</accession>
<evidence type="ECO:0000313" key="2">
    <source>
        <dbReference type="EMBL" id="KKN12186.1"/>
    </source>
</evidence>
<keyword evidence="1" id="KW-1133">Transmembrane helix</keyword>
<keyword evidence="1" id="KW-0472">Membrane</keyword>
<comment type="caution">
    <text evidence="2">The sequence shown here is derived from an EMBL/GenBank/DDBJ whole genome shotgun (WGS) entry which is preliminary data.</text>
</comment>
<keyword evidence="1" id="KW-0812">Transmembrane</keyword>
<sequence length="65" mass="7011">MNAYNSGYMPKENGDEMLKITAIGMWTILIGSWVSGLTAALALLFMGGMIVLDFVVTLNKEPSGK</sequence>